<dbReference type="PANTHER" id="PTHR32196:SF72">
    <property type="entry name" value="RIBOSE IMPORT PERMEASE PROTEIN RBSC"/>
    <property type="match status" value="1"/>
</dbReference>
<feature type="transmembrane region" description="Helical" evidence="6">
    <location>
        <begin position="79"/>
        <end position="100"/>
    </location>
</feature>
<feature type="transmembrane region" description="Helical" evidence="6">
    <location>
        <begin position="106"/>
        <end position="126"/>
    </location>
</feature>
<dbReference type="AlphaFoldDB" id="A0A926IID6"/>
<evidence type="ECO:0000256" key="4">
    <source>
        <dbReference type="ARBA" id="ARBA00022989"/>
    </source>
</evidence>
<evidence type="ECO:0000313" key="8">
    <source>
        <dbReference type="Proteomes" id="UP000623678"/>
    </source>
</evidence>
<keyword evidence="8" id="KW-1185">Reference proteome</keyword>
<organism evidence="7 8">
    <name type="scientific">Youxingia wuxianensis</name>
    <dbReference type="NCBI Taxonomy" id="2763678"/>
    <lineage>
        <taxon>Bacteria</taxon>
        <taxon>Bacillati</taxon>
        <taxon>Bacillota</taxon>
        <taxon>Clostridia</taxon>
        <taxon>Eubacteriales</taxon>
        <taxon>Oscillospiraceae</taxon>
        <taxon>Youxingia</taxon>
    </lineage>
</organism>
<sequence>MIALCTLLVLFAFFSIFGKRFCTADTMINLVESSYYIICMALGMTFIIATGGIDLSIGTVGMCGAIVGGVAYNVWGFPMWAALLMIIATTTLFGALNGFLVAYCKLPAFVATMGVMMISQGVGYIISEVQTMRFPIISEPDGWFKRVFFKSLNGFPMGIIYVAILFLVAAFLLRYTKLGKYACAIGSNKEATRLSGVNTKRWELSVYVVSGIFTGFAGLFYAATYTSVLPGSGSGMEMQAVAAVVIGGTSLAGGFGTIVGTLIGVFIMSVLKNGLMTVGLQQQWQVFFTGIAVLLAVLLDIYKTSKDGRTKG</sequence>
<dbReference type="EMBL" id="JACRTD010000008">
    <property type="protein sequence ID" value="MBC8586095.1"/>
    <property type="molecule type" value="Genomic_DNA"/>
</dbReference>
<evidence type="ECO:0000256" key="3">
    <source>
        <dbReference type="ARBA" id="ARBA00022692"/>
    </source>
</evidence>
<evidence type="ECO:0000256" key="5">
    <source>
        <dbReference type="ARBA" id="ARBA00023136"/>
    </source>
</evidence>
<evidence type="ECO:0000256" key="2">
    <source>
        <dbReference type="ARBA" id="ARBA00022475"/>
    </source>
</evidence>
<keyword evidence="2" id="KW-1003">Cell membrane</keyword>
<comment type="subcellular location">
    <subcellularLocation>
        <location evidence="1">Cell membrane</location>
        <topology evidence="1">Multi-pass membrane protein</topology>
    </subcellularLocation>
</comment>
<dbReference type="GO" id="GO:0022857">
    <property type="term" value="F:transmembrane transporter activity"/>
    <property type="evidence" value="ECO:0007669"/>
    <property type="project" value="InterPro"/>
</dbReference>
<proteinExistence type="predicted"/>
<dbReference type="GO" id="GO:0005886">
    <property type="term" value="C:plasma membrane"/>
    <property type="evidence" value="ECO:0007669"/>
    <property type="project" value="UniProtKB-SubCell"/>
</dbReference>
<evidence type="ECO:0000256" key="6">
    <source>
        <dbReference type="SAM" id="Phobius"/>
    </source>
</evidence>
<feature type="transmembrane region" description="Helical" evidence="6">
    <location>
        <begin position="283"/>
        <end position="302"/>
    </location>
</feature>
<dbReference type="Pfam" id="PF02653">
    <property type="entry name" value="BPD_transp_2"/>
    <property type="match status" value="1"/>
</dbReference>
<feature type="transmembrane region" description="Helical" evidence="6">
    <location>
        <begin position="204"/>
        <end position="228"/>
    </location>
</feature>
<protein>
    <submittedName>
        <fullName evidence="7">ABC transporter permease</fullName>
    </submittedName>
</protein>
<keyword evidence="3 6" id="KW-0812">Transmembrane</keyword>
<reference evidence="7" key="1">
    <citation type="submission" date="2020-08" db="EMBL/GenBank/DDBJ databases">
        <title>Genome public.</title>
        <authorList>
            <person name="Liu C."/>
            <person name="Sun Q."/>
        </authorList>
    </citation>
    <scope>NUCLEOTIDE SEQUENCE</scope>
    <source>
        <strain evidence="7">NSJ-64</strain>
    </source>
</reference>
<feature type="transmembrane region" description="Helical" evidence="6">
    <location>
        <begin position="34"/>
        <end position="67"/>
    </location>
</feature>
<accession>A0A926IID6</accession>
<comment type="caution">
    <text evidence="7">The sequence shown here is derived from an EMBL/GenBank/DDBJ whole genome shotgun (WGS) entry which is preliminary data.</text>
</comment>
<evidence type="ECO:0000313" key="7">
    <source>
        <dbReference type="EMBL" id="MBC8586095.1"/>
    </source>
</evidence>
<dbReference type="Proteomes" id="UP000623678">
    <property type="component" value="Unassembled WGS sequence"/>
</dbReference>
<feature type="transmembrane region" description="Helical" evidence="6">
    <location>
        <begin position="147"/>
        <end position="172"/>
    </location>
</feature>
<keyword evidence="5 6" id="KW-0472">Membrane</keyword>
<dbReference type="CDD" id="cd06579">
    <property type="entry name" value="TM_PBP1_transp_AraH_like"/>
    <property type="match status" value="1"/>
</dbReference>
<keyword evidence="4 6" id="KW-1133">Transmembrane helix</keyword>
<feature type="transmembrane region" description="Helical" evidence="6">
    <location>
        <begin position="240"/>
        <end position="271"/>
    </location>
</feature>
<dbReference type="PANTHER" id="PTHR32196">
    <property type="entry name" value="ABC TRANSPORTER PERMEASE PROTEIN YPHD-RELATED-RELATED"/>
    <property type="match status" value="1"/>
</dbReference>
<gene>
    <name evidence="7" type="ORF">H8705_10925</name>
</gene>
<dbReference type="InterPro" id="IPR001851">
    <property type="entry name" value="ABC_transp_permease"/>
</dbReference>
<evidence type="ECO:0000256" key="1">
    <source>
        <dbReference type="ARBA" id="ARBA00004651"/>
    </source>
</evidence>
<name>A0A926IID6_9FIRM</name>